<dbReference type="SUPFAM" id="SSF58104">
    <property type="entry name" value="Methyl-accepting chemotaxis protein (MCP) signaling domain"/>
    <property type="match status" value="1"/>
</dbReference>
<keyword evidence="2" id="KW-1185">Reference proteome</keyword>
<reference evidence="1 2" key="1">
    <citation type="submission" date="2021-04" db="EMBL/GenBank/DDBJ databases">
        <title>Draft Genome of Aeromonas popoffii ID682, isolated from a natural water source in Idaho.</title>
        <authorList>
            <person name="Testerman T."/>
            <person name="Graf J."/>
        </authorList>
    </citation>
    <scope>NUCLEOTIDE SEQUENCE [LARGE SCALE GENOMIC DNA]</scope>
    <source>
        <strain evidence="1 2">ID682</strain>
    </source>
</reference>
<accession>A0ABS5GPK4</accession>
<comment type="caution">
    <text evidence="1">The sequence shown here is derived from an EMBL/GenBank/DDBJ whole genome shotgun (WGS) entry which is preliminary data.</text>
</comment>
<dbReference type="Proteomes" id="UP000675653">
    <property type="component" value="Unassembled WGS sequence"/>
</dbReference>
<dbReference type="RefSeq" id="WP_212512909.1">
    <property type="nucleotide sequence ID" value="NZ_CAWQDX010000034.1"/>
</dbReference>
<name>A0ABS5GPK4_9GAMM</name>
<evidence type="ECO:0000313" key="2">
    <source>
        <dbReference type="Proteomes" id="UP000675653"/>
    </source>
</evidence>
<evidence type="ECO:0000313" key="1">
    <source>
        <dbReference type="EMBL" id="MBR7628309.1"/>
    </source>
</evidence>
<evidence type="ECO:0008006" key="3">
    <source>
        <dbReference type="Google" id="ProtNLM"/>
    </source>
</evidence>
<gene>
    <name evidence="1" type="ORF">KAT72_04470</name>
</gene>
<organism evidence="1 2">
    <name type="scientific">Aeromonas popoffii</name>
    <dbReference type="NCBI Taxonomy" id="70856"/>
    <lineage>
        <taxon>Bacteria</taxon>
        <taxon>Pseudomonadati</taxon>
        <taxon>Pseudomonadota</taxon>
        <taxon>Gammaproteobacteria</taxon>
        <taxon>Aeromonadales</taxon>
        <taxon>Aeromonadaceae</taxon>
        <taxon>Aeromonas</taxon>
    </lineage>
</organism>
<protein>
    <recommendedName>
        <fullName evidence="3">Methyl-accepting transducer domain-containing protein</fullName>
    </recommendedName>
</protein>
<sequence length="62" mass="6898">MLIRHKLILNTVLAASEVNRNVNNIRDIAQEAGLMAEENATSNHGLTEQAKLLNQAVARYRV</sequence>
<proteinExistence type="predicted"/>
<dbReference type="EMBL" id="JAGRZL010000013">
    <property type="protein sequence ID" value="MBR7628309.1"/>
    <property type="molecule type" value="Genomic_DNA"/>
</dbReference>